<dbReference type="Pfam" id="PF01075">
    <property type="entry name" value="Glyco_transf_9"/>
    <property type="match status" value="1"/>
</dbReference>
<proteinExistence type="predicted"/>
<dbReference type="PANTHER" id="PTHR30160:SF1">
    <property type="entry name" value="LIPOPOLYSACCHARIDE 1,2-N-ACETYLGLUCOSAMINETRANSFERASE-RELATED"/>
    <property type="match status" value="1"/>
</dbReference>
<name>A0A9D7SRX2_9BACT</name>
<dbReference type="CDD" id="cd03789">
    <property type="entry name" value="GT9_LPS_heptosyltransferase"/>
    <property type="match status" value="1"/>
</dbReference>
<dbReference type="GO" id="GO:0008713">
    <property type="term" value="F:ADP-heptose-lipopolysaccharide heptosyltransferase activity"/>
    <property type="evidence" value="ECO:0007669"/>
    <property type="project" value="TreeGrafter"/>
</dbReference>
<dbReference type="EMBL" id="JADKGY010000001">
    <property type="protein sequence ID" value="MBK9981947.1"/>
    <property type="molecule type" value="Genomic_DNA"/>
</dbReference>
<evidence type="ECO:0000313" key="4">
    <source>
        <dbReference type="Proteomes" id="UP000808337"/>
    </source>
</evidence>
<sequence>MKFLIIQTAFIGDVVLATAIVEKLHNHYPSSSIDFLLRKGNETLLYDHPYVEKVLIFDKKNHKYRNLRFMIRFIREQKYDYVINVQRFFTTGLITALSGAKHTIGFDKNPLSYLFSQRVKHEISAIGDGTHEVTRNLKLIEKLTDTTFFKPKLYPTLEDYKKVSGTKDYVCIAPASVWFTKQLPAHKWVELINKLPQDVAVLLLGAKSDFDLCSDILSKIENRKSKIDNLAGKLTFLQSAALMKNAKMNYVNDSAPLHFASAMNAPVTAFFCSTVPAFGFGPLSDDSHLAEIDFELNCRPCGLHGYDKCPQGHFKCSDIDVTRNINLI</sequence>
<comment type="caution">
    <text evidence="3">The sequence shown here is derived from an EMBL/GenBank/DDBJ whole genome shotgun (WGS) entry which is preliminary data.</text>
</comment>
<evidence type="ECO:0000256" key="2">
    <source>
        <dbReference type="ARBA" id="ARBA00022679"/>
    </source>
</evidence>
<dbReference type="GO" id="GO:0005829">
    <property type="term" value="C:cytosol"/>
    <property type="evidence" value="ECO:0007669"/>
    <property type="project" value="TreeGrafter"/>
</dbReference>
<evidence type="ECO:0000313" key="3">
    <source>
        <dbReference type="EMBL" id="MBK9981947.1"/>
    </source>
</evidence>
<keyword evidence="1" id="KW-0328">Glycosyltransferase</keyword>
<protein>
    <submittedName>
        <fullName evidence="3">Glycosyltransferase family 9 protein</fullName>
    </submittedName>
</protein>
<dbReference type="Proteomes" id="UP000808337">
    <property type="component" value="Unassembled WGS sequence"/>
</dbReference>
<dbReference type="AlphaFoldDB" id="A0A9D7SRX2"/>
<keyword evidence="2" id="KW-0808">Transferase</keyword>
<gene>
    <name evidence="3" type="ORF">IPP15_05895</name>
</gene>
<reference evidence="3 4" key="1">
    <citation type="submission" date="2020-10" db="EMBL/GenBank/DDBJ databases">
        <title>Connecting structure to function with the recovery of over 1000 high-quality activated sludge metagenome-assembled genomes encoding full-length rRNA genes using long-read sequencing.</title>
        <authorList>
            <person name="Singleton C.M."/>
            <person name="Petriglieri F."/>
            <person name="Kristensen J.M."/>
            <person name="Kirkegaard R.H."/>
            <person name="Michaelsen T.Y."/>
            <person name="Andersen M.H."/>
            <person name="Karst S.M."/>
            <person name="Dueholm M.S."/>
            <person name="Nielsen P.H."/>
            <person name="Albertsen M."/>
        </authorList>
    </citation>
    <scope>NUCLEOTIDE SEQUENCE [LARGE SCALE GENOMIC DNA]</scope>
    <source>
        <strain evidence="3">Ribe_18-Q3-R11-54_MAXAC.273</strain>
    </source>
</reference>
<accession>A0A9D7SRX2</accession>
<dbReference type="Gene3D" id="3.40.50.2000">
    <property type="entry name" value="Glycogen Phosphorylase B"/>
    <property type="match status" value="2"/>
</dbReference>
<dbReference type="SUPFAM" id="SSF53756">
    <property type="entry name" value="UDP-Glycosyltransferase/glycogen phosphorylase"/>
    <property type="match status" value="1"/>
</dbReference>
<dbReference type="InterPro" id="IPR051199">
    <property type="entry name" value="LPS_LOS_Heptosyltrfase"/>
</dbReference>
<evidence type="ECO:0000256" key="1">
    <source>
        <dbReference type="ARBA" id="ARBA00022676"/>
    </source>
</evidence>
<dbReference type="PANTHER" id="PTHR30160">
    <property type="entry name" value="TETRAACYLDISACCHARIDE 4'-KINASE-RELATED"/>
    <property type="match status" value="1"/>
</dbReference>
<dbReference type="InterPro" id="IPR002201">
    <property type="entry name" value="Glyco_trans_9"/>
</dbReference>
<organism evidence="3 4">
    <name type="scientific">Candidatus Opimibacter skivensis</name>
    <dbReference type="NCBI Taxonomy" id="2982028"/>
    <lineage>
        <taxon>Bacteria</taxon>
        <taxon>Pseudomonadati</taxon>
        <taxon>Bacteroidota</taxon>
        <taxon>Saprospiria</taxon>
        <taxon>Saprospirales</taxon>
        <taxon>Saprospiraceae</taxon>
        <taxon>Candidatus Opimibacter</taxon>
    </lineage>
</organism>
<dbReference type="GO" id="GO:0009244">
    <property type="term" value="P:lipopolysaccharide core region biosynthetic process"/>
    <property type="evidence" value="ECO:0007669"/>
    <property type="project" value="TreeGrafter"/>
</dbReference>